<organism evidence="1 2">
    <name type="scientific">Hominimerdicola aceti</name>
    <dbReference type="NCBI Taxonomy" id="2981726"/>
    <lineage>
        <taxon>Bacteria</taxon>
        <taxon>Bacillati</taxon>
        <taxon>Bacillota</taxon>
        <taxon>Clostridia</taxon>
        <taxon>Eubacteriales</taxon>
        <taxon>Oscillospiraceae</taxon>
        <taxon>Hominimerdicola</taxon>
    </lineage>
</organism>
<dbReference type="Gene3D" id="3.40.50.1820">
    <property type="entry name" value="alpha/beta hydrolase"/>
    <property type="match status" value="1"/>
</dbReference>
<accession>A0AAE3IH04</accession>
<protein>
    <submittedName>
        <fullName evidence="1">Alpha/beta fold hydrolase</fullName>
    </submittedName>
</protein>
<dbReference type="EMBL" id="JAOQJZ010000006">
    <property type="protein sequence ID" value="MCU6705754.1"/>
    <property type="molecule type" value="Genomic_DNA"/>
</dbReference>
<dbReference type="InterPro" id="IPR000801">
    <property type="entry name" value="Esterase-like"/>
</dbReference>
<dbReference type="InterPro" id="IPR029058">
    <property type="entry name" value="AB_hydrolase_fold"/>
</dbReference>
<keyword evidence="2" id="KW-1185">Reference proteome</keyword>
<dbReference type="PANTHER" id="PTHR48098">
    <property type="entry name" value="ENTEROCHELIN ESTERASE-RELATED"/>
    <property type="match status" value="1"/>
</dbReference>
<gene>
    <name evidence="1" type="ORF">OCV57_07440</name>
</gene>
<dbReference type="AlphaFoldDB" id="A0AAE3IH04"/>
<dbReference type="RefSeq" id="WP_267301034.1">
    <property type="nucleotide sequence ID" value="NZ_JAOQJZ010000006.1"/>
</dbReference>
<sequence length="263" mass="30397">MSNLTIRFYSNCLRRYTTFKMYLPCDIRQDWGQTDTKYSENSTKTLFLLHGFTGDAENWVPEYLADKYNFAVVIPSGENSFWLDGRSTGHQFCKFVGEELVDYVRRVFRLAKDGSETYIMGLSMGGFGALHTAFAYPETFGKVAALSSALIVHEVAGMSEGQGNATANYEYYRECFGETSEVLNSRNNPEFLIDELQREGKNIPDIFMCCGTEDFLLENNRDLHKFLESRNVSHEYFESKGNHDMMFWSEYAEKAVKWMFEEK</sequence>
<dbReference type="PANTHER" id="PTHR48098:SF1">
    <property type="entry name" value="DIACYLGLYCEROL ACYLTRANSFERASE_MYCOLYLTRANSFERASE AG85A"/>
    <property type="match status" value="1"/>
</dbReference>
<name>A0AAE3IH04_9FIRM</name>
<proteinExistence type="predicted"/>
<dbReference type="GO" id="GO:0016787">
    <property type="term" value="F:hydrolase activity"/>
    <property type="evidence" value="ECO:0007669"/>
    <property type="project" value="UniProtKB-KW"/>
</dbReference>
<comment type="caution">
    <text evidence="1">The sequence shown here is derived from an EMBL/GenBank/DDBJ whole genome shotgun (WGS) entry which is preliminary data.</text>
</comment>
<keyword evidence="1" id="KW-0378">Hydrolase</keyword>
<dbReference type="Proteomes" id="UP001208131">
    <property type="component" value="Unassembled WGS sequence"/>
</dbReference>
<reference evidence="1 2" key="1">
    <citation type="journal article" date="2021" name="ISME Commun">
        <title>Automated analysis of genomic sequences facilitates high-throughput and comprehensive description of bacteria.</title>
        <authorList>
            <person name="Hitch T.C.A."/>
        </authorList>
    </citation>
    <scope>NUCLEOTIDE SEQUENCE [LARGE SCALE GENOMIC DNA]</scope>
    <source>
        <strain evidence="1 2">Sanger_31</strain>
    </source>
</reference>
<dbReference type="InterPro" id="IPR050583">
    <property type="entry name" value="Mycobacterial_A85_antigen"/>
</dbReference>
<evidence type="ECO:0000313" key="2">
    <source>
        <dbReference type="Proteomes" id="UP001208131"/>
    </source>
</evidence>
<dbReference type="SUPFAM" id="SSF53474">
    <property type="entry name" value="alpha/beta-Hydrolases"/>
    <property type="match status" value="1"/>
</dbReference>
<dbReference type="GO" id="GO:0016747">
    <property type="term" value="F:acyltransferase activity, transferring groups other than amino-acyl groups"/>
    <property type="evidence" value="ECO:0007669"/>
    <property type="project" value="TreeGrafter"/>
</dbReference>
<dbReference type="Pfam" id="PF00756">
    <property type="entry name" value="Esterase"/>
    <property type="match status" value="1"/>
</dbReference>
<evidence type="ECO:0000313" key="1">
    <source>
        <dbReference type="EMBL" id="MCU6705754.1"/>
    </source>
</evidence>